<keyword evidence="8" id="KW-1185">Reference proteome</keyword>
<evidence type="ECO:0000313" key="7">
    <source>
        <dbReference type="EMBL" id="GLI38283.1"/>
    </source>
</evidence>
<dbReference type="InterPro" id="IPR058240">
    <property type="entry name" value="rSAM_sf"/>
</dbReference>
<reference evidence="7" key="1">
    <citation type="submission" date="2022-12" db="EMBL/GenBank/DDBJ databases">
        <title>Reference genome sequencing for broad-spectrum identification of bacterial and archaeal isolates by mass spectrometry.</title>
        <authorList>
            <person name="Sekiguchi Y."/>
            <person name="Tourlousse D.M."/>
        </authorList>
    </citation>
    <scope>NUCLEOTIDE SEQUENCE</scope>
    <source>
        <strain evidence="7">H2</strain>
    </source>
</reference>
<dbReference type="AlphaFoldDB" id="A0A9W6G0S0"/>
<dbReference type="InterPro" id="IPR006638">
    <property type="entry name" value="Elp3/MiaA/NifB-like_rSAM"/>
</dbReference>
<dbReference type="CDD" id="cd01335">
    <property type="entry name" value="Radical_SAM"/>
    <property type="match status" value="1"/>
</dbReference>
<evidence type="ECO:0000256" key="5">
    <source>
        <dbReference type="ARBA" id="ARBA00023014"/>
    </source>
</evidence>
<dbReference type="InterPro" id="IPR023404">
    <property type="entry name" value="rSAM_horseshoe"/>
</dbReference>
<dbReference type="GO" id="GO:0046872">
    <property type="term" value="F:metal ion binding"/>
    <property type="evidence" value="ECO:0007669"/>
    <property type="project" value="UniProtKB-KW"/>
</dbReference>
<dbReference type="GO" id="GO:0005829">
    <property type="term" value="C:cytosol"/>
    <property type="evidence" value="ECO:0007669"/>
    <property type="project" value="TreeGrafter"/>
</dbReference>
<dbReference type="InterPro" id="IPR007197">
    <property type="entry name" value="rSAM"/>
</dbReference>
<dbReference type="PANTHER" id="PTHR43409">
    <property type="entry name" value="ANAEROBIC MAGNESIUM-PROTOPORPHYRIN IX MONOMETHYL ESTER CYCLASE-RELATED"/>
    <property type="match status" value="1"/>
</dbReference>
<dbReference type="GO" id="GO:0003824">
    <property type="term" value="F:catalytic activity"/>
    <property type="evidence" value="ECO:0007669"/>
    <property type="project" value="InterPro"/>
</dbReference>
<evidence type="ECO:0000256" key="2">
    <source>
        <dbReference type="ARBA" id="ARBA00022691"/>
    </source>
</evidence>
<organism evidence="7 8">
    <name type="scientific">Geobacter hydrogenophilus</name>
    <dbReference type="NCBI Taxonomy" id="40983"/>
    <lineage>
        <taxon>Bacteria</taxon>
        <taxon>Pseudomonadati</taxon>
        <taxon>Thermodesulfobacteriota</taxon>
        <taxon>Desulfuromonadia</taxon>
        <taxon>Geobacterales</taxon>
        <taxon>Geobacteraceae</taxon>
        <taxon>Geobacter</taxon>
    </lineage>
</organism>
<comment type="caution">
    <text evidence="7">The sequence shown here is derived from an EMBL/GenBank/DDBJ whole genome shotgun (WGS) entry which is preliminary data.</text>
</comment>
<dbReference type="SMART" id="SM00729">
    <property type="entry name" value="Elp3"/>
    <property type="match status" value="1"/>
</dbReference>
<evidence type="ECO:0000256" key="3">
    <source>
        <dbReference type="ARBA" id="ARBA00022723"/>
    </source>
</evidence>
<dbReference type="SUPFAM" id="SSF102114">
    <property type="entry name" value="Radical SAM enzymes"/>
    <property type="match status" value="1"/>
</dbReference>
<dbReference type="InterPro" id="IPR051198">
    <property type="entry name" value="BchE-like"/>
</dbReference>
<gene>
    <name evidence="7" type="ORF">GHYDROH2_17840</name>
</gene>
<accession>A0A9W6G0S0</accession>
<protein>
    <submittedName>
        <fullName evidence="7">Radical SAM protein</fullName>
    </submittedName>
</protein>
<evidence type="ECO:0000256" key="1">
    <source>
        <dbReference type="ARBA" id="ARBA00001966"/>
    </source>
</evidence>
<evidence type="ECO:0000313" key="8">
    <source>
        <dbReference type="Proteomes" id="UP001144352"/>
    </source>
</evidence>
<sequence>MLLIHPPVAKVGEPPAGVARLAGALRAHDLPCRVFDANLEGLLWLMEQPAAASDTWTRRAAKGRAAHLATLREPQTYRSPDRYVRAVKDLNRLLAVAGKEMGATVGLADYEQAGFSPVSSADLLRAAAEPERNPFFTWFSRRLPELLDGVRVVGLSLNYLSQAVTTFAIIGFIRQRFPGLTVVLGGGLVTSWVQRPGWRNHFGGVVDHLVAGPGEEPLLALLGAAGPQQPALPAYDLLPLADYLSPGLVLPYSAASGCWWNRCSFCPERAEGNPYRPIPASQALAELRTLVDRHRPALIHLLDNAVSPTLLHALADTPPGAPWYGFARIDDNLTDRDFCHALKRSGCVMLKLGLESGDQGVLDRLHKGIDVGTAGRVLENLRVAGIAVYGYLLFGTPAETEEDARRTLEFVVRHREAITFLNLAVFNMPAFGDEAADHGTDPFYEGDLSLYTGFRHPRGWGRREVRRFLSREFTRHPVVAEILRRDPPLFTSNHAPFIAGG</sequence>
<dbReference type="Pfam" id="PF04055">
    <property type="entry name" value="Radical_SAM"/>
    <property type="match status" value="1"/>
</dbReference>
<proteinExistence type="predicted"/>
<dbReference type="GO" id="GO:0051536">
    <property type="term" value="F:iron-sulfur cluster binding"/>
    <property type="evidence" value="ECO:0007669"/>
    <property type="project" value="UniProtKB-KW"/>
</dbReference>
<dbReference type="RefSeq" id="WP_214187647.1">
    <property type="nucleotide sequence ID" value="NZ_BSDS01000001.1"/>
</dbReference>
<evidence type="ECO:0000256" key="4">
    <source>
        <dbReference type="ARBA" id="ARBA00023004"/>
    </source>
</evidence>
<dbReference type="SFLD" id="SFLDS00029">
    <property type="entry name" value="Radical_SAM"/>
    <property type="match status" value="1"/>
</dbReference>
<name>A0A9W6G0S0_9BACT</name>
<dbReference type="PANTHER" id="PTHR43409:SF7">
    <property type="entry name" value="BLL1977 PROTEIN"/>
    <property type="match status" value="1"/>
</dbReference>
<comment type="cofactor">
    <cofactor evidence="1">
        <name>[4Fe-4S] cluster</name>
        <dbReference type="ChEBI" id="CHEBI:49883"/>
    </cofactor>
</comment>
<keyword evidence="2" id="KW-0949">S-adenosyl-L-methionine</keyword>
<dbReference type="Proteomes" id="UP001144352">
    <property type="component" value="Unassembled WGS sequence"/>
</dbReference>
<dbReference type="Gene3D" id="3.80.30.20">
    <property type="entry name" value="tm_1862 like domain"/>
    <property type="match status" value="1"/>
</dbReference>
<dbReference type="SFLD" id="SFLDG01082">
    <property type="entry name" value="B12-binding_domain_containing"/>
    <property type="match status" value="1"/>
</dbReference>
<dbReference type="EMBL" id="BSDS01000001">
    <property type="protein sequence ID" value="GLI38283.1"/>
    <property type="molecule type" value="Genomic_DNA"/>
</dbReference>
<feature type="domain" description="Elp3/MiaA/NifB-like radical SAM core" evidence="6">
    <location>
        <begin position="248"/>
        <end position="453"/>
    </location>
</feature>
<keyword evidence="5" id="KW-0411">Iron-sulfur</keyword>
<evidence type="ECO:0000259" key="6">
    <source>
        <dbReference type="SMART" id="SM00729"/>
    </source>
</evidence>
<keyword evidence="4" id="KW-0408">Iron</keyword>
<keyword evidence="3" id="KW-0479">Metal-binding</keyword>